<evidence type="ECO:0000256" key="2">
    <source>
        <dbReference type="ARBA" id="ARBA00005885"/>
    </source>
</evidence>
<keyword evidence="4" id="KW-0493">Microtubule</keyword>
<dbReference type="Pfam" id="PF06886">
    <property type="entry name" value="TPX2"/>
    <property type="match status" value="1"/>
</dbReference>
<organism evidence="9 10">
    <name type="scientific">Canna indica</name>
    <name type="common">Indian-shot</name>
    <dbReference type="NCBI Taxonomy" id="4628"/>
    <lineage>
        <taxon>Eukaryota</taxon>
        <taxon>Viridiplantae</taxon>
        <taxon>Streptophyta</taxon>
        <taxon>Embryophyta</taxon>
        <taxon>Tracheophyta</taxon>
        <taxon>Spermatophyta</taxon>
        <taxon>Magnoliopsida</taxon>
        <taxon>Liliopsida</taxon>
        <taxon>Zingiberales</taxon>
        <taxon>Cannaceae</taxon>
        <taxon>Canna</taxon>
    </lineage>
</organism>
<feature type="domain" description="TPX2 C-terminal" evidence="8">
    <location>
        <begin position="194"/>
        <end position="265"/>
    </location>
</feature>
<dbReference type="EMBL" id="CP136894">
    <property type="protein sequence ID" value="WOL08009.1"/>
    <property type="molecule type" value="Genomic_DNA"/>
</dbReference>
<name>A0AAQ3QEH5_9LILI</name>
<proteinExistence type="inferred from homology"/>
<feature type="compositionally biased region" description="Basic and acidic residues" evidence="7">
    <location>
        <begin position="321"/>
        <end position="340"/>
    </location>
</feature>
<feature type="compositionally biased region" description="Low complexity" evidence="7">
    <location>
        <begin position="85"/>
        <end position="99"/>
    </location>
</feature>
<evidence type="ECO:0000256" key="4">
    <source>
        <dbReference type="ARBA" id="ARBA00022701"/>
    </source>
</evidence>
<feature type="coiled-coil region" evidence="6">
    <location>
        <begin position="208"/>
        <end position="240"/>
    </location>
</feature>
<accession>A0AAQ3QEH5</accession>
<evidence type="ECO:0000256" key="5">
    <source>
        <dbReference type="ARBA" id="ARBA00023212"/>
    </source>
</evidence>
<keyword evidence="5" id="KW-0206">Cytoskeleton</keyword>
<feature type="region of interest" description="Disordered" evidence="7">
    <location>
        <begin position="76"/>
        <end position="99"/>
    </location>
</feature>
<keyword evidence="10" id="KW-1185">Reference proteome</keyword>
<dbReference type="AlphaFoldDB" id="A0AAQ3QEH5"/>
<gene>
    <name evidence="9" type="ORF">Cni_G16760</name>
</gene>
<dbReference type="GO" id="GO:0000226">
    <property type="term" value="P:microtubule cytoskeleton organization"/>
    <property type="evidence" value="ECO:0007669"/>
    <property type="project" value="InterPro"/>
</dbReference>
<dbReference type="PANTHER" id="PTHR46372">
    <property type="entry name" value="PROTEIN WVD2-LIKE 3"/>
    <property type="match status" value="1"/>
</dbReference>
<evidence type="ECO:0000313" key="10">
    <source>
        <dbReference type="Proteomes" id="UP001327560"/>
    </source>
</evidence>
<evidence type="ECO:0000256" key="3">
    <source>
        <dbReference type="ARBA" id="ARBA00022490"/>
    </source>
</evidence>
<feature type="compositionally biased region" description="Polar residues" evidence="7">
    <location>
        <begin position="350"/>
        <end position="364"/>
    </location>
</feature>
<feature type="compositionally biased region" description="Pro residues" evidence="7">
    <location>
        <begin position="258"/>
        <end position="273"/>
    </location>
</feature>
<dbReference type="GO" id="GO:0008017">
    <property type="term" value="F:microtubule binding"/>
    <property type="evidence" value="ECO:0007669"/>
    <property type="project" value="InterPro"/>
</dbReference>
<dbReference type="PANTHER" id="PTHR46372:SF2">
    <property type="entry name" value="PROTEIN WVD2-LIKE 3"/>
    <property type="match status" value="1"/>
</dbReference>
<feature type="compositionally biased region" description="Basic and acidic residues" evidence="7">
    <location>
        <begin position="303"/>
        <end position="312"/>
    </location>
</feature>
<evidence type="ECO:0000259" key="8">
    <source>
        <dbReference type="Pfam" id="PF06886"/>
    </source>
</evidence>
<reference evidence="9 10" key="1">
    <citation type="submission" date="2023-10" db="EMBL/GenBank/DDBJ databases">
        <title>Chromosome-scale genome assembly provides insights into flower coloration mechanisms of Canna indica.</title>
        <authorList>
            <person name="Li C."/>
        </authorList>
    </citation>
    <scope>NUCLEOTIDE SEQUENCE [LARGE SCALE GENOMIC DNA]</scope>
    <source>
        <tissue evidence="9">Flower</tissue>
    </source>
</reference>
<keyword evidence="3" id="KW-0963">Cytoplasm</keyword>
<evidence type="ECO:0000313" key="9">
    <source>
        <dbReference type="EMBL" id="WOL08009.1"/>
    </source>
</evidence>
<dbReference type="Proteomes" id="UP001327560">
    <property type="component" value="Chromosome 5"/>
</dbReference>
<comment type="subcellular location">
    <subcellularLocation>
        <location evidence="1">Cytoplasm</location>
        <location evidence="1">Cytoskeleton</location>
    </subcellularLocation>
</comment>
<protein>
    <submittedName>
        <fullName evidence="9">Protein WVD2-like 3</fullName>
    </submittedName>
</protein>
<evidence type="ECO:0000256" key="7">
    <source>
        <dbReference type="SAM" id="MobiDB-lite"/>
    </source>
</evidence>
<evidence type="ECO:0000256" key="1">
    <source>
        <dbReference type="ARBA" id="ARBA00004245"/>
    </source>
</evidence>
<sequence length="364" mass="40094">MGKEVKKNSIDAITDRVMIHTPTAKTNLTIPRATPTVALTVEATDNNQDDDDSHGYVTPRIGNLSLDQKITEKTYGDHKSLNQKSASSHSANSNARSNHTVPQPFALATEKRASNGNRVFVAEVATNGDKHSNVDVQPANIQNKTQNNMLVSRKPLHPDNTMHSDEEDSCYADSSALPSVRNVKVGATVAIAPSFRCKERAEKRKEFYSKLEEKQQAMKAEKLQYEAKTKEEQEAALKQLRKSLNFKATPMPRFYHDGPPPKVEPKKVPPTRPKSPKLGRRKSCGDAINMVDGSSCNGVRVRHSLDSEKDAQSKSPINPKSRNEAREGAKSNRENPKPNADKSSVPKANITLQGQADTDVTLQP</sequence>
<feature type="region of interest" description="Disordered" evidence="7">
    <location>
        <begin position="249"/>
        <end position="364"/>
    </location>
</feature>
<dbReference type="InterPro" id="IPR027329">
    <property type="entry name" value="TPX2_C"/>
</dbReference>
<comment type="similarity">
    <text evidence="2">Belongs to the TPX2 family.</text>
</comment>
<dbReference type="InterPro" id="IPR044806">
    <property type="entry name" value="WVD2/WDL1-4"/>
</dbReference>
<keyword evidence="6" id="KW-0175">Coiled coil</keyword>
<dbReference type="GO" id="GO:0005874">
    <property type="term" value="C:microtubule"/>
    <property type="evidence" value="ECO:0007669"/>
    <property type="project" value="UniProtKB-KW"/>
</dbReference>
<evidence type="ECO:0000256" key="6">
    <source>
        <dbReference type="SAM" id="Coils"/>
    </source>
</evidence>